<dbReference type="PANTHER" id="PTHR34190:SF4">
    <property type="entry name" value="EXPRESSED PROTEIN"/>
    <property type="match status" value="1"/>
</dbReference>
<comment type="caution">
    <text evidence="2">The sequence shown here is derived from an EMBL/GenBank/DDBJ whole genome shotgun (WGS) entry which is preliminary data.</text>
</comment>
<feature type="compositionally biased region" description="Basic and acidic residues" evidence="1">
    <location>
        <begin position="59"/>
        <end position="68"/>
    </location>
</feature>
<reference evidence="2" key="2">
    <citation type="submission" date="2023-06" db="EMBL/GenBank/DDBJ databases">
        <authorList>
            <person name="Ma L."/>
            <person name="Liu K.-W."/>
            <person name="Li Z."/>
            <person name="Hsiao Y.-Y."/>
            <person name="Qi Y."/>
            <person name="Fu T."/>
            <person name="Tang G."/>
            <person name="Zhang D."/>
            <person name="Sun W.-H."/>
            <person name="Liu D.-K."/>
            <person name="Li Y."/>
            <person name="Chen G.-Z."/>
            <person name="Liu X.-D."/>
            <person name="Liao X.-Y."/>
            <person name="Jiang Y.-T."/>
            <person name="Yu X."/>
            <person name="Hao Y."/>
            <person name="Huang J."/>
            <person name="Zhao X.-W."/>
            <person name="Ke S."/>
            <person name="Chen Y.-Y."/>
            <person name="Wu W.-L."/>
            <person name="Hsu J.-L."/>
            <person name="Lin Y.-F."/>
            <person name="Huang M.-D."/>
            <person name="Li C.-Y."/>
            <person name="Huang L."/>
            <person name="Wang Z.-W."/>
            <person name="Zhao X."/>
            <person name="Zhong W.-Y."/>
            <person name="Peng D.-H."/>
            <person name="Ahmad S."/>
            <person name="Lan S."/>
            <person name="Zhang J.-S."/>
            <person name="Tsai W.-C."/>
            <person name="Van De Peer Y."/>
            <person name="Liu Z.-J."/>
        </authorList>
    </citation>
    <scope>NUCLEOTIDE SEQUENCE</scope>
    <source>
        <strain evidence="2">CP</strain>
        <tissue evidence="2">Leaves</tissue>
    </source>
</reference>
<keyword evidence="3" id="KW-1185">Reference proteome</keyword>
<feature type="compositionally biased region" description="Basic residues" evidence="1">
    <location>
        <begin position="123"/>
        <end position="136"/>
    </location>
</feature>
<protein>
    <submittedName>
        <fullName evidence="2">Uncharacterized protein</fullName>
    </submittedName>
</protein>
<dbReference type="PANTHER" id="PTHR34190">
    <property type="entry name" value="EXPRESSED PROTEIN"/>
    <property type="match status" value="1"/>
</dbReference>
<dbReference type="Proteomes" id="UP001180020">
    <property type="component" value="Unassembled WGS sequence"/>
</dbReference>
<gene>
    <name evidence="2" type="ORF">QJS10_CPB22g01373</name>
</gene>
<proteinExistence type="predicted"/>
<dbReference type="EMBL" id="JAUJYO010000022">
    <property type="protein sequence ID" value="KAK1282074.1"/>
    <property type="molecule type" value="Genomic_DNA"/>
</dbReference>
<evidence type="ECO:0000313" key="2">
    <source>
        <dbReference type="EMBL" id="KAK1282074.1"/>
    </source>
</evidence>
<feature type="compositionally biased region" description="Basic and acidic residues" evidence="1">
    <location>
        <begin position="108"/>
        <end position="122"/>
    </location>
</feature>
<name>A0AAV9C014_ACOCL</name>
<feature type="region of interest" description="Disordered" evidence="1">
    <location>
        <begin position="106"/>
        <end position="136"/>
    </location>
</feature>
<feature type="region of interest" description="Disordered" evidence="1">
    <location>
        <begin position="27"/>
        <end position="68"/>
    </location>
</feature>
<reference evidence="2" key="1">
    <citation type="journal article" date="2023" name="Nat. Commun.">
        <title>Diploid and tetraploid genomes of Acorus and the evolution of monocots.</title>
        <authorList>
            <person name="Ma L."/>
            <person name="Liu K.W."/>
            <person name="Li Z."/>
            <person name="Hsiao Y.Y."/>
            <person name="Qi Y."/>
            <person name="Fu T."/>
            <person name="Tang G.D."/>
            <person name="Zhang D."/>
            <person name="Sun W.H."/>
            <person name="Liu D.K."/>
            <person name="Li Y."/>
            <person name="Chen G.Z."/>
            <person name="Liu X.D."/>
            <person name="Liao X.Y."/>
            <person name="Jiang Y.T."/>
            <person name="Yu X."/>
            <person name="Hao Y."/>
            <person name="Huang J."/>
            <person name="Zhao X.W."/>
            <person name="Ke S."/>
            <person name="Chen Y.Y."/>
            <person name="Wu W.L."/>
            <person name="Hsu J.L."/>
            <person name="Lin Y.F."/>
            <person name="Huang M.D."/>
            <person name="Li C.Y."/>
            <person name="Huang L."/>
            <person name="Wang Z.W."/>
            <person name="Zhao X."/>
            <person name="Zhong W.Y."/>
            <person name="Peng D.H."/>
            <person name="Ahmad S."/>
            <person name="Lan S."/>
            <person name="Zhang J.S."/>
            <person name="Tsai W.C."/>
            <person name="Van de Peer Y."/>
            <person name="Liu Z.J."/>
        </authorList>
    </citation>
    <scope>NUCLEOTIDE SEQUENCE</scope>
    <source>
        <strain evidence="2">CP</strain>
    </source>
</reference>
<organism evidence="2 3">
    <name type="scientific">Acorus calamus</name>
    <name type="common">Sweet flag</name>
    <dbReference type="NCBI Taxonomy" id="4465"/>
    <lineage>
        <taxon>Eukaryota</taxon>
        <taxon>Viridiplantae</taxon>
        <taxon>Streptophyta</taxon>
        <taxon>Embryophyta</taxon>
        <taxon>Tracheophyta</taxon>
        <taxon>Spermatophyta</taxon>
        <taxon>Magnoliopsida</taxon>
        <taxon>Liliopsida</taxon>
        <taxon>Acoraceae</taxon>
        <taxon>Acorus</taxon>
    </lineage>
</organism>
<sequence>MASPNEPILSRLDRLDILMGYFEEFKVHSKSSRRSSGTTSPSSGTATSDGGRSSSVDDALPKSMEKLCHPMEKVVMEAQEKGSLVDRIDRLEHRVLRLGLQMEEELEEEKRRVHQEEEEHHHLSGKKKSPHGKKGLKSLVISCVKAAHLSKT</sequence>
<evidence type="ECO:0000256" key="1">
    <source>
        <dbReference type="SAM" id="MobiDB-lite"/>
    </source>
</evidence>
<accession>A0AAV9C014</accession>
<feature type="compositionally biased region" description="Low complexity" evidence="1">
    <location>
        <begin position="34"/>
        <end position="51"/>
    </location>
</feature>
<evidence type="ECO:0000313" key="3">
    <source>
        <dbReference type="Proteomes" id="UP001180020"/>
    </source>
</evidence>
<dbReference type="AlphaFoldDB" id="A0AAV9C014"/>